<reference evidence="2 3" key="1">
    <citation type="journal article" date="2013" name="Genome Announc.">
        <title>Draft Genome Sequence for Caulobacter sp. Strain OR37, a Bacterium Tolerant to Heavy Metals.</title>
        <authorList>
            <person name="Utturkar S.M."/>
            <person name="Bollmann A."/>
            <person name="Brzoska R.M."/>
            <person name="Klingeman D.M."/>
            <person name="Epstein S.E."/>
            <person name="Palumbo A.V."/>
            <person name="Brown S.D."/>
        </authorList>
    </citation>
    <scope>NUCLEOTIDE SEQUENCE [LARGE SCALE GENOMIC DNA]</scope>
    <source>
        <strain evidence="2 3">OR37</strain>
    </source>
</reference>
<keyword evidence="1" id="KW-0704">Schiff base</keyword>
<dbReference type="SFLD" id="SFLDG01135">
    <property type="entry name" value="C1.5.6:_HAD__Beta-PGM__Phospha"/>
    <property type="match status" value="1"/>
</dbReference>
<feature type="binding site" evidence="1">
    <location>
        <position position="14"/>
    </location>
    <ligand>
        <name>Mg(2+)</name>
        <dbReference type="ChEBI" id="CHEBI:18420"/>
    </ligand>
</feature>
<feature type="binding site" evidence="1">
    <location>
        <position position="186"/>
    </location>
    <ligand>
        <name>Mg(2+)</name>
        <dbReference type="ChEBI" id="CHEBI:18420"/>
    </ligand>
</feature>
<dbReference type="OrthoDB" id="5504491at2"/>
<dbReference type="EMBL" id="APMP01000001">
    <property type="protein sequence ID" value="ENZ83909.1"/>
    <property type="molecule type" value="Genomic_DNA"/>
</dbReference>
<dbReference type="GO" id="GO:0005829">
    <property type="term" value="C:cytosol"/>
    <property type="evidence" value="ECO:0007669"/>
    <property type="project" value="TreeGrafter"/>
</dbReference>
<dbReference type="Proteomes" id="UP000013063">
    <property type="component" value="Unassembled WGS sequence"/>
</dbReference>
<dbReference type="SFLD" id="SFLDG01129">
    <property type="entry name" value="C1.5:_HAD__Beta-PGM__Phosphata"/>
    <property type="match status" value="1"/>
</dbReference>
<dbReference type="InterPro" id="IPR023198">
    <property type="entry name" value="PGP-like_dom2"/>
</dbReference>
<dbReference type="eggNOG" id="COG0637">
    <property type="taxonomic scope" value="Bacteria"/>
</dbReference>
<dbReference type="Gene3D" id="3.40.50.1000">
    <property type="entry name" value="HAD superfamily/HAD-like"/>
    <property type="match status" value="1"/>
</dbReference>
<dbReference type="InterPro" id="IPR050155">
    <property type="entry name" value="HAD-like_hydrolase_sf"/>
</dbReference>
<keyword evidence="1" id="KW-0460">Magnesium</keyword>
<dbReference type="PANTHER" id="PTHR43434:SF19">
    <property type="entry name" value="PHOSPHONOACETALDEHYDE HYDROLASE"/>
    <property type="match status" value="1"/>
</dbReference>
<proteinExistence type="inferred from homology"/>
<keyword evidence="1" id="KW-0479">Metal-binding</keyword>
<dbReference type="RefSeq" id="WP_004615488.1">
    <property type="nucleotide sequence ID" value="NZ_APMP01000001.1"/>
</dbReference>
<dbReference type="GO" id="GO:0008967">
    <property type="term" value="F:phosphoglycolate phosphatase activity"/>
    <property type="evidence" value="ECO:0007669"/>
    <property type="project" value="TreeGrafter"/>
</dbReference>
<protein>
    <recommendedName>
        <fullName evidence="1">Phosphonoacetaldehyde hydrolase</fullName>
        <shortName evidence="1">Phosphonatase</shortName>
        <ecNumber evidence="1">3.11.1.1</ecNumber>
    </recommendedName>
    <alternativeName>
        <fullName evidence="1">Phosphonoacetaldehyde phosphonohydrolase</fullName>
    </alternativeName>
</protein>
<comment type="catalytic activity">
    <reaction evidence="1">
        <text>phosphonoacetaldehyde + H2O = acetaldehyde + phosphate + H(+)</text>
        <dbReference type="Rhea" id="RHEA:18905"/>
        <dbReference type="ChEBI" id="CHEBI:15343"/>
        <dbReference type="ChEBI" id="CHEBI:15377"/>
        <dbReference type="ChEBI" id="CHEBI:15378"/>
        <dbReference type="ChEBI" id="CHEBI:43474"/>
        <dbReference type="ChEBI" id="CHEBI:58383"/>
        <dbReference type="EC" id="3.11.1.1"/>
    </reaction>
</comment>
<evidence type="ECO:0000313" key="2">
    <source>
        <dbReference type="EMBL" id="ENZ83909.1"/>
    </source>
</evidence>
<dbReference type="GO" id="GO:0006281">
    <property type="term" value="P:DNA repair"/>
    <property type="evidence" value="ECO:0007669"/>
    <property type="project" value="TreeGrafter"/>
</dbReference>
<feature type="active site" description="Nucleophile" evidence="1">
    <location>
        <position position="12"/>
    </location>
</feature>
<comment type="caution">
    <text evidence="2">The sequence shown here is derived from an EMBL/GenBank/DDBJ whole genome shotgun (WGS) entry which is preliminary data.</text>
</comment>
<comment type="cofactor">
    <cofactor evidence="1">
        <name>Mg(2+)</name>
        <dbReference type="ChEBI" id="CHEBI:18420"/>
    </cofactor>
    <text evidence="1">Binds 1 Mg(2+) ion per subunit.</text>
</comment>
<dbReference type="GO" id="GO:0000287">
    <property type="term" value="F:magnesium ion binding"/>
    <property type="evidence" value="ECO:0007669"/>
    <property type="project" value="UniProtKB-UniRule"/>
</dbReference>
<dbReference type="Gene3D" id="1.10.150.240">
    <property type="entry name" value="Putative phosphatase, domain 2"/>
    <property type="match status" value="1"/>
</dbReference>
<dbReference type="InterPro" id="IPR006323">
    <property type="entry name" value="Phosphonoacetald_hydro"/>
</dbReference>
<dbReference type="AlphaFoldDB" id="R0EPY7"/>
<evidence type="ECO:0000313" key="3">
    <source>
        <dbReference type="Proteomes" id="UP000013063"/>
    </source>
</evidence>
<name>R0EPY7_CAUVI</name>
<organism evidence="2 3">
    <name type="scientific">Caulobacter vibrioides OR37</name>
    <dbReference type="NCBI Taxonomy" id="1292034"/>
    <lineage>
        <taxon>Bacteria</taxon>
        <taxon>Pseudomonadati</taxon>
        <taxon>Pseudomonadota</taxon>
        <taxon>Alphaproteobacteria</taxon>
        <taxon>Caulobacterales</taxon>
        <taxon>Caulobacteraceae</taxon>
        <taxon>Caulobacter</taxon>
    </lineage>
</organism>
<dbReference type="STRING" id="1292034.OR37_00417"/>
<dbReference type="PANTHER" id="PTHR43434">
    <property type="entry name" value="PHOSPHOGLYCOLATE PHOSPHATASE"/>
    <property type="match status" value="1"/>
</dbReference>
<sequence>MSQSAIRAVVFDWAGTMIDFGCRAPVVALREVFAEAGVEISKAEARMDMGKAKRDHVRALLAMPRIAAVWRERHGAAATEADVDRLHDAVEPKMRAAARDCAKLIPGAARVVADLRARGVGIGSTTGYTRPMMADILPLAAEQGYAPDVVVCAGETAAGRPSPLMMWKALVELGAWPARACVKVDDATVGIGEGLEVGAWTIGLSASGNGVGLEESALALLPKVERAARIEASAEALRAAGAHYVVETVADLPPVLAEIEDRIARCERPDDRR</sequence>
<comment type="similarity">
    <text evidence="1">Belongs to the HAD-like hydrolase superfamily. PhnX family.</text>
</comment>
<dbReference type="SFLD" id="SFLDS00003">
    <property type="entry name" value="Haloacid_Dehalogenase"/>
    <property type="match status" value="1"/>
</dbReference>
<dbReference type="PATRIC" id="fig|1292034.3.peg.415"/>
<gene>
    <name evidence="1" type="primary">phnX</name>
    <name evidence="2" type="ORF">OR37_00417</name>
</gene>
<dbReference type="GO" id="GO:0019700">
    <property type="term" value="P:organic phosphonate catabolic process"/>
    <property type="evidence" value="ECO:0007669"/>
    <property type="project" value="InterPro"/>
</dbReference>
<keyword evidence="1 2" id="KW-0378">Hydrolase</keyword>
<accession>R0EPY7</accession>
<dbReference type="InterPro" id="IPR023214">
    <property type="entry name" value="HAD_sf"/>
</dbReference>
<comment type="subunit">
    <text evidence="1">Homodimer.</text>
</comment>
<dbReference type="InterPro" id="IPR036412">
    <property type="entry name" value="HAD-like_sf"/>
</dbReference>
<feature type="active site" description="Schiff-base intermediate with substrate" evidence="1">
    <location>
        <position position="53"/>
    </location>
</feature>
<dbReference type="GO" id="GO:0050194">
    <property type="term" value="F:phosphonoacetaldehyde hydrolase activity"/>
    <property type="evidence" value="ECO:0007669"/>
    <property type="project" value="UniProtKB-UniRule"/>
</dbReference>
<keyword evidence="3" id="KW-1185">Reference proteome</keyword>
<dbReference type="SUPFAM" id="SSF56784">
    <property type="entry name" value="HAD-like"/>
    <property type="match status" value="1"/>
</dbReference>
<evidence type="ECO:0000256" key="1">
    <source>
        <dbReference type="HAMAP-Rule" id="MF_01375"/>
    </source>
</evidence>
<dbReference type="NCBIfam" id="TIGR01422">
    <property type="entry name" value="phosphonatase"/>
    <property type="match status" value="1"/>
</dbReference>
<comment type="function">
    <text evidence="1">Involved in phosphonate degradation.</text>
</comment>
<dbReference type="HAMAP" id="MF_01375">
    <property type="entry name" value="PhnX"/>
    <property type="match status" value="1"/>
</dbReference>
<dbReference type="Pfam" id="PF00702">
    <property type="entry name" value="Hydrolase"/>
    <property type="match status" value="1"/>
</dbReference>
<dbReference type="EC" id="3.11.1.1" evidence="1"/>
<feature type="binding site" evidence="1">
    <location>
        <position position="12"/>
    </location>
    <ligand>
        <name>Mg(2+)</name>
        <dbReference type="ChEBI" id="CHEBI:18420"/>
    </ligand>
</feature>